<evidence type="ECO:0000313" key="4">
    <source>
        <dbReference type="Proteomes" id="UP001605261"/>
    </source>
</evidence>
<reference evidence="3 4" key="1">
    <citation type="submission" date="2024-09" db="EMBL/GenBank/DDBJ databases">
        <authorList>
            <consortium name="All-Russian atlas of soil microorganisms"/>
            <consortium name="as a basis for the search for new antimicrobial producers and enzymes with unique properties"/>
            <person name="Sokolova E.A."/>
            <person name="Voronina E.N."/>
        </authorList>
    </citation>
    <scope>NUCLEOTIDE SEQUENCE [LARGE SCALE GENOMIC DNA]</scope>
    <source>
        <strain evidence="3 4">AF-22b-331.1</strain>
    </source>
</reference>
<accession>A0ABW7CU25</accession>
<evidence type="ECO:0000256" key="1">
    <source>
        <dbReference type="SAM" id="Phobius"/>
    </source>
</evidence>
<dbReference type="RefSeq" id="WP_394161650.1">
    <property type="nucleotide sequence ID" value="NZ_JBHGCJ010000002.1"/>
</dbReference>
<keyword evidence="4" id="KW-1185">Reference proteome</keyword>
<evidence type="ECO:0000259" key="2">
    <source>
        <dbReference type="Pfam" id="PF10882"/>
    </source>
</evidence>
<dbReference type="InterPro" id="IPR027783">
    <property type="entry name" value="Bacterial_PH-related"/>
</dbReference>
<feature type="transmembrane region" description="Helical" evidence="1">
    <location>
        <begin position="52"/>
        <end position="69"/>
    </location>
</feature>
<keyword evidence="1" id="KW-0812">Transmembrane</keyword>
<feature type="transmembrane region" description="Helical" evidence="1">
    <location>
        <begin position="21"/>
        <end position="40"/>
    </location>
</feature>
<sequence length="184" mass="20487">MSTAKETARDVAVAPAPVWRLLWLWVPMLGAAALIAATTLQSNQRTPHELGLTLPFLALVTAVLTWGFFRRRIHLQGDTLEVVSTFYRKRVAVQDMHLERARVVDLAEHGSLDPGIKTNGYAMPGFKSGHYRLRDRSKAFCLLTDRSRVLYLPLRDGSALLISPEQPRVLLDALRALAAPAGRH</sequence>
<keyword evidence="1" id="KW-0472">Membrane</keyword>
<feature type="domain" description="Bacterial Pleckstrin homology" evidence="2">
    <location>
        <begin position="73"/>
        <end position="176"/>
    </location>
</feature>
<protein>
    <submittedName>
        <fullName evidence="3">PH domain-containing protein</fullName>
    </submittedName>
</protein>
<dbReference type="EMBL" id="JBHGCJ010000002">
    <property type="protein sequence ID" value="MFG6108455.1"/>
    <property type="molecule type" value="Genomic_DNA"/>
</dbReference>
<dbReference type="Pfam" id="PF10882">
    <property type="entry name" value="bPH_5"/>
    <property type="match status" value="1"/>
</dbReference>
<evidence type="ECO:0000313" key="3">
    <source>
        <dbReference type="EMBL" id="MFG6108455.1"/>
    </source>
</evidence>
<dbReference type="Proteomes" id="UP001605261">
    <property type="component" value="Unassembled WGS sequence"/>
</dbReference>
<gene>
    <name evidence="3" type="ORF">ACEU0G_002395</name>
</gene>
<keyword evidence="1" id="KW-1133">Transmembrane helix</keyword>
<comment type="caution">
    <text evidence="3">The sequence shown here is derived from an EMBL/GenBank/DDBJ whole genome shotgun (WGS) entry which is preliminary data.</text>
</comment>
<organism evidence="3 4">
    <name type="scientific">Stenotrophomonas nematodicola</name>
    <dbReference type="NCBI Taxonomy" id="2656746"/>
    <lineage>
        <taxon>Bacteria</taxon>
        <taxon>Pseudomonadati</taxon>
        <taxon>Pseudomonadota</taxon>
        <taxon>Gammaproteobacteria</taxon>
        <taxon>Lysobacterales</taxon>
        <taxon>Lysobacteraceae</taxon>
        <taxon>Stenotrophomonas</taxon>
    </lineage>
</organism>
<name>A0ABW7CU25_9GAMM</name>
<proteinExistence type="predicted"/>